<name>A0A9P8T5X6_9ASCO</name>
<dbReference type="AlphaFoldDB" id="A0A9P8T5X6"/>
<protein>
    <recommendedName>
        <fullName evidence="4">Secreted protein</fullName>
    </recommendedName>
</protein>
<evidence type="ECO:0000256" key="1">
    <source>
        <dbReference type="SAM" id="SignalP"/>
    </source>
</evidence>
<organism evidence="2 3">
    <name type="scientific">Ogataea philodendri</name>
    <dbReference type="NCBI Taxonomy" id="1378263"/>
    <lineage>
        <taxon>Eukaryota</taxon>
        <taxon>Fungi</taxon>
        <taxon>Dikarya</taxon>
        <taxon>Ascomycota</taxon>
        <taxon>Saccharomycotina</taxon>
        <taxon>Pichiomycetes</taxon>
        <taxon>Pichiales</taxon>
        <taxon>Pichiaceae</taxon>
        <taxon>Ogataea</taxon>
    </lineage>
</organism>
<dbReference type="Proteomes" id="UP000769157">
    <property type="component" value="Unassembled WGS sequence"/>
</dbReference>
<dbReference type="EMBL" id="JAEUBE010000183">
    <property type="protein sequence ID" value="KAH3667473.1"/>
    <property type="molecule type" value="Genomic_DNA"/>
</dbReference>
<dbReference type="GeneID" id="70235089"/>
<reference evidence="2" key="1">
    <citation type="journal article" date="2021" name="Open Biol.">
        <title>Shared evolutionary footprints suggest mitochondrial oxidative damage underlies multiple complex I losses in fungi.</title>
        <authorList>
            <person name="Schikora-Tamarit M.A."/>
            <person name="Marcet-Houben M."/>
            <person name="Nosek J."/>
            <person name="Gabaldon T."/>
        </authorList>
    </citation>
    <scope>NUCLEOTIDE SEQUENCE</scope>
    <source>
        <strain evidence="2">CBS6075</strain>
    </source>
</reference>
<sequence length="161" mass="17613">MVVIPTASHVQLLDLLRFLVLVVHSDPFNSFNNSSHDSYDLRIGISGSRTSLEIIVVAFISGRNDGELGAASAWNRRDRISCSRSCESTPKSSIGMLSLSFWYNWSRSSTSSDVRPGSKIWPSMRSTVLSTMSSLKSVMRPSLYSLRSNISTSSGPTSSLS</sequence>
<keyword evidence="1" id="KW-0732">Signal</keyword>
<reference evidence="2" key="2">
    <citation type="submission" date="2021-01" db="EMBL/GenBank/DDBJ databases">
        <authorList>
            <person name="Schikora-Tamarit M.A."/>
        </authorList>
    </citation>
    <scope>NUCLEOTIDE SEQUENCE</scope>
    <source>
        <strain evidence="2">CBS6075</strain>
    </source>
</reference>
<feature type="chain" id="PRO_5040476148" description="Secreted protein" evidence="1">
    <location>
        <begin position="26"/>
        <end position="161"/>
    </location>
</feature>
<gene>
    <name evidence="2" type="ORF">OGAPHI_003122</name>
</gene>
<accession>A0A9P8T5X6</accession>
<comment type="caution">
    <text evidence="2">The sequence shown here is derived from an EMBL/GenBank/DDBJ whole genome shotgun (WGS) entry which is preliminary data.</text>
</comment>
<evidence type="ECO:0000313" key="3">
    <source>
        <dbReference type="Proteomes" id="UP000769157"/>
    </source>
</evidence>
<keyword evidence="3" id="KW-1185">Reference proteome</keyword>
<feature type="signal peptide" evidence="1">
    <location>
        <begin position="1"/>
        <end position="25"/>
    </location>
</feature>
<proteinExistence type="predicted"/>
<dbReference type="RefSeq" id="XP_046062285.1">
    <property type="nucleotide sequence ID" value="XM_046204067.1"/>
</dbReference>
<evidence type="ECO:0000313" key="2">
    <source>
        <dbReference type="EMBL" id="KAH3667473.1"/>
    </source>
</evidence>
<evidence type="ECO:0008006" key="4">
    <source>
        <dbReference type="Google" id="ProtNLM"/>
    </source>
</evidence>